<dbReference type="OrthoDB" id="3171382at2759"/>
<evidence type="ECO:0000313" key="3">
    <source>
        <dbReference type="Proteomes" id="UP000294933"/>
    </source>
</evidence>
<proteinExistence type="predicted"/>
<keyword evidence="3" id="KW-1185">Reference proteome</keyword>
<dbReference type="AlphaFoldDB" id="A0A4Y7PEL9"/>
<dbReference type="EMBL" id="ML170461">
    <property type="protein sequence ID" value="TDL13797.1"/>
    <property type="molecule type" value="Genomic_DNA"/>
</dbReference>
<accession>A0A4Y7PEL9</accession>
<organism evidence="2 3">
    <name type="scientific">Rickenella mellea</name>
    <dbReference type="NCBI Taxonomy" id="50990"/>
    <lineage>
        <taxon>Eukaryota</taxon>
        <taxon>Fungi</taxon>
        <taxon>Dikarya</taxon>
        <taxon>Basidiomycota</taxon>
        <taxon>Agaricomycotina</taxon>
        <taxon>Agaricomycetes</taxon>
        <taxon>Hymenochaetales</taxon>
        <taxon>Rickenellaceae</taxon>
        <taxon>Rickenella</taxon>
    </lineage>
</organism>
<gene>
    <name evidence="2" type="ORF">BD410DRAFT_779119</name>
</gene>
<feature type="region of interest" description="Disordered" evidence="1">
    <location>
        <begin position="1"/>
        <end position="43"/>
    </location>
</feature>
<evidence type="ECO:0000256" key="1">
    <source>
        <dbReference type="SAM" id="MobiDB-lite"/>
    </source>
</evidence>
<reference evidence="2 3" key="1">
    <citation type="submission" date="2018-06" db="EMBL/GenBank/DDBJ databases">
        <title>A transcriptomic atlas of mushroom development highlights an independent origin of complex multicellularity.</title>
        <authorList>
            <consortium name="DOE Joint Genome Institute"/>
            <person name="Krizsan K."/>
            <person name="Almasi E."/>
            <person name="Merenyi Z."/>
            <person name="Sahu N."/>
            <person name="Viragh M."/>
            <person name="Koszo T."/>
            <person name="Mondo S."/>
            <person name="Kiss B."/>
            <person name="Balint B."/>
            <person name="Kues U."/>
            <person name="Barry K."/>
            <person name="Hegedus J.C."/>
            <person name="Henrissat B."/>
            <person name="Johnson J."/>
            <person name="Lipzen A."/>
            <person name="Ohm R."/>
            <person name="Nagy I."/>
            <person name="Pangilinan J."/>
            <person name="Yan J."/>
            <person name="Xiong Y."/>
            <person name="Grigoriev I.V."/>
            <person name="Hibbett D.S."/>
            <person name="Nagy L.G."/>
        </authorList>
    </citation>
    <scope>NUCLEOTIDE SEQUENCE [LARGE SCALE GENOMIC DNA]</scope>
    <source>
        <strain evidence="2 3">SZMC22713</strain>
    </source>
</reference>
<name>A0A4Y7PEL9_9AGAM</name>
<feature type="compositionally biased region" description="Low complexity" evidence="1">
    <location>
        <begin position="8"/>
        <end position="21"/>
    </location>
</feature>
<sequence>MDPPPTPSESSTPQDPSSPSSSSPPPPPSPHPRPTQPQPDATPLFPLSIIRARAPPKTDERCFTYCSQTSSRRMNGEDSFCRSFCLRRVFPHEIARLERDTREYGETHPLPAPGQPREALVNDGQVVGDGRDVRYWKAGWYVWYHTSRWTALDHLDGMMLGIMRQTWKMRQREGWYRMWVEHQRAVREGRETPDERDRYLLMEGEWVDPRGRIYPDLSKEAILIPLPPSLPPLTLYIANLLSPATRLYSLTAESVTNGSQIAFAGRLWEKARSVEPWRLARNAVRKVLDEVWDGGEGGGGGDGDGDDSS</sequence>
<dbReference type="VEuPathDB" id="FungiDB:BD410DRAFT_779119"/>
<evidence type="ECO:0000313" key="2">
    <source>
        <dbReference type="EMBL" id="TDL13797.1"/>
    </source>
</evidence>
<dbReference type="Proteomes" id="UP000294933">
    <property type="component" value="Unassembled WGS sequence"/>
</dbReference>
<feature type="compositionally biased region" description="Pro residues" evidence="1">
    <location>
        <begin position="22"/>
        <end position="37"/>
    </location>
</feature>
<protein>
    <submittedName>
        <fullName evidence="2">Uncharacterized protein</fullName>
    </submittedName>
</protein>